<dbReference type="InterPro" id="IPR029056">
    <property type="entry name" value="Ribokinase-like"/>
</dbReference>
<evidence type="ECO:0000313" key="5">
    <source>
        <dbReference type="EMBL" id="GGO16887.1"/>
    </source>
</evidence>
<dbReference type="PANTHER" id="PTHR43085:SF15">
    <property type="entry name" value="2-DEHYDRO-3-DEOXYGLUCONOKINASE"/>
    <property type="match status" value="1"/>
</dbReference>
<dbReference type="SUPFAM" id="SSF53613">
    <property type="entry name" value="Ribokinase-like"/>
    <property type="match status" value="1"/>
</dbReference>
<sequence length="328" mass="35980">MHMIKKFEQSTVYAIGECMIEFSRTKDGSFQRSFAGDVYNTAVYLKRLAPIGVTVAFVSAVGEDKISGEMLTFWQGEGISVDHVARLPGKSPGLYVVDTDEQGERNFSYWRSRSAARKLMDAVEGIAMEGLSEKDIIYFSGITLAILSPPDREALFAFLQNAKEKGALIAFDPNYRPALWESRDCAAANTMAAYGLSDMVLTGEEEEANLFGWRSQATEISELERIGVAETIVKAGERGIFGKVRGGQFHVPFEPADRVVDTTAAGDSFAGAYLAYRLKGQEPEQAVESAARIARIVVSSPGAIIERERFFAQLRSDNVLASEHSNVT</sequence>
<keyword evidence="2" id="KW-0808">Transferase</keyword>
<evidence type="ECO:0000256" key="2">
    <source>
        <dbReference type="ARBA" id="ARBA00022679"/>
    </source>
</evidence>
<dbReference type="Gene3D" id="3.40.1190.20">
    <property type="match status" value="1"/>
</dbReference>
<dbReference type="CDD" id="cd01166">
    <property type="entry name" value="KdgK"/>
    <property type="match status" value="1"/>
</dbReference>
<reference evidence="6" key="1">
    <citation type="journal article" date="2019" name="Int. J. Syst. Evol. Microbiol.">
        <title>The Global Catalogue of Microorganisms (GCM) 10K type strain sequencing project: providing services to taxonomists for standard genome sequencing and annotation.</title>
        <authorList>
            <consortium name="The Broad Institute Genomics Platform"/>
            <consortium name="The Broad Institute Genome Sequencing Center for Infectious Disease"/>
            <person name="Wu L."/>
            <person name="Ma J."/>
        </authorList>
    </citation>
    <scope>NUCLEOTIDE SEQUENCE [LARGE SCALE GENOMIC DNA]</scope>
    <source>
        <strain evidence="6">JCM 17843</strain>
    </source>
</reference>
<comment type="caution">
    <text evidence="5">The sequence shown here is derived from an EMBL/GenBank/DDBJ whole genome shotgun (WGS) entry which is preliminary data.</text>
</comment>
<feature type="domain" description="Carbohydrate kinase PfkB" evidence="4">
    <location>
        <begin position="12"/>
        <end position="305"/>
    </location>
</feature>
<proteinExistence type="inferred from homology"/>
<keyword evidence="3" id="KW-0418">Kinase</keyword>
<dbReference type="Proteomes" id="UP000602381">
    <property type="component" value="Unassembled WGS sequence"/>
</dbReference>
<evidence type="ECO:0000313" key="6">
    <source>
        <dbReference type="Proteomes" id="UP000602381"/>
    </source>
</evidence>
<name>A0ABQ2LIA9_9PROT</name>
<evidence type="ECO:0000256" key="1">
    <source>
        <dbReference type="ARBA" id="ARBA00010688"/>
    </source>
</evidence>
<keyword evidence="6" id="KW-1185">Reference proteome</keyword>
<dbReference type="InterPro" id="IPR002173">
    <property type="entry name" value="Carboh/pur_kinase_PfkB_CS"/>
</dbReference>
<dbReference type="PANTHER" id="PTHR43085">
    <property type="entry name" value="HEXOKINASE FAMILY MEMBER"/>
    <property type="match status" value="1"/>
</dbReference>
<gene>
    <name evidence="5" type="ORF">GCM10007972_26430</name>
</gene>
<dbReference type="Pfam" id="PF00294">
    <property type="entry name" value="PfkB"/>
    <property type="match status" value="1"/>
</dbReference>
<protein>
    <submittedName>
        <fullName evidence="5">Ketodeoxygluconokinase</fullName>
    </submittedName>
</protein>
<evidence type="ECO:0000259" key="4">
    <source>
        <dbReference type="Pfam" id="PF00294"/>
    </source>
</evidence>
<dbReference type="EMBL" id="BMOV01000013">
    <property type="protein sequence ID" value="GGO16887.1"/>
    <property type="molecule type" value="Genomic_DNA"/>
</dbReference>
<evidence type="ECO:0000256" key="3">
    <source>
        <dbReference type="ARBA" id="ARBA00022777"/>
    </source>
</evidence>
<dbReference type="PROSITE" id="PS00584">
    <property type="entry name" value="PFKB_KINASES_2"/>
    <property type="match status" value="1"/>
</dbReference>
<dbReference type="InterPro" id="IPR050306">
    <property type="entry name" value="PfkB_Carbo_kinase"/>
</dbReference>
<accession>A0ABQ2LIA9</accession>
<comment type="similarity">
    <text evidence="1">Belongs to the carbohydrate kinase PfkB family.</text>
</comment>
<dbReference type="InterPro" id="IPR011611">
    <property type="entry name" value="PfkB_dom"/>
</dbReference>
<organism evidence="5 6">
    <name type="scientific">Iodidimonas muriae</name>
    <dbReference type="NCBI Taxonomy" id="261467"/>
    <lineage>
        <taxon>Bacteria</taxon>
        <taxon>Pseudomonadati</taxon>
        <taxon>Pseudomonadota</taxon>
        <taxon>Alphaproteobacteria</taxon>
        <taxon>Iodidimonadales</taxon>
        <taxon>Iodidimonadaceae</taxon>
        <taxon>Iodidimonas</taxon>
    </lineage>
</organism>